<reference evidence="1 2" key="1">
    <citation type="submission" date="2018-10" db="EMBL/GenBank/DDBJ databases">
        <authorList>
            <person name="Soria N.A."/>
            <person name="Batley M.G."/>
            <person name="Hanafy A."/>
            <person name="Singh N."/>
            <person name="Shaffer C.D."/>
            <person name="Weston-Hafer K.A."/>
            <person name="Russell D.A."/>
            <person name="Pope W.H."/>
            <person name="Jacobs-Sera D."/>
            <person name="Hendrix R.W."/>
            <person name="Hatfull G.F."/>
        </authorList>
    </citation>
    <scope>NUCLEOTIDE SEQUENCE [LARGE SCALE GENOMIC DNA]</scope>
</reference>
<name>A0A3Q9R4U0_9CAUD</name>
<protein>
    <submittedName>
        <fullName evidence="1">Uncharacterized protein</fullName>
    </submittedName>
</protein>
<accession>A0A3Q9R4U0</accession>
<proteinExistence type="predicted"/>
<dbReference type="KEGG" id="vg:55612837"/>
<evidence type="ECO:0000313" key="2">
    <source>
        <dbReference type="Proteomes" id="UP000284334"/>
    </source>
</evidence>
<dbReference type="Proteomes" id="UP000284334">
    <property type="component" value="Segment"/>
</dbReference>
<gene>
    <name evidence="1" type="primary">147</name>
    <name evidence="1" type="ORF">SEA_GILSON_147</name>
</gene>
<keyword evidence="2" id="KW-1185">Reference proteome</keyword>
<dbReference type="EMBL" id="MK061412">
    <property type="protein sequence ID" value="AZU97203.1"/>
    <property type="molecule type" value="Genomic_DNA"/>
</dbReference>
<organism evidence="1 2">
    <name type="scientific">Streptomyces phage Gilson</name>
    <dbReference type="NCBI Taxonomy" id="2488789"/>
    <lineage>
        <taxon>Viruses</taxon>
        <taxon>Duplodnaviria</taxon>
        <taxon>Heunggongvirae</taxon>
        <taxon>Uroviricota</taxon>
        <taxon>Caudoviricetes</taxon>
        <taxon>Stanwilliamsviridae</taxon>
        <taxon>Loccivirinae</taxon>
        <taxon>Gilsonvirus</taxon>
        <taxon>Gilsonvirus gilson</taxon>
    </lineage>
</organism>
<dbReference type="GeneID" id="55612837"/>
<dbReference type="RefSeq" id="YP_009842588.1">
    <property type="nucleotide sequence ID" value="NC_048742.1"/>
</dbReference>
<evidence type="ECO:0000313" key="1">
    <source>
        <dbReference type="EMBL" id="AZU97203.1"/>
    </source>
</evidence>
<sequence length="55" mass="6282">MGIFKRNGFSKGQKVYVVRKAEFGRIEQFKDGLIKVRGFKTGEMWVRASDIEAGD</sequence>